<protein>
    <recommendedName>
        <fullName evidence="5">Arginyl-tRNA--protein transferase 1</fullName>
        <shortName evidence="5">Arginyltransferase 1</shortName>
        <shortName evidence="5">R-transferase 1</shortName>
        <ecNumber evidence="5">2.3.2.8</ecNumber>
    </recommendedName>
    <alternativeName>
        <fullName evidence="5">Arginine-tRNA--protein transferase 1</fullName>
    </alternativeName>
</protein>
<dbReference type="Proteomes" id="UP001174909">
    <property type="component" value="Unassembled WGS sequence"/>
</dbReference>
<feature type="compositionally biased region" description="Basic and acidic residues" evidence="6">
    <location>
        <begin position="221"/>
        <end position="231"/>
    </location>
</feature>
<comment type="catalytic activity">
    <reaction evidence="5">
        <text>an N-terminal L-alpha-aminoacyl-[protein] + L-arginyl-tRNA(Arg) = an N-terminal L-arginyl-L-aminoacyl-[protein] + tRNA(Arg) + H(+)</text>
        <dbReference type="Rhea" id="RHEA:10208"/>
        <dbReference type="Rhea" id="RHEA-COMP:9658"/>
        <dbReference type="Rhea" id="RHEA-COMP:9673"/>
        <dbReference type="Rhea" id="RHEA-COMP:10636"/>
        <dbReference type="Rhea" id="RHEA-COMP:10638"/>
        <dbReference type="ChEBI" id="CHEBI:15378"/>
        <dbReference type="ChEBI" id="CHEBI:78442"/>
        <dbReference type="ChEBI" id="CHEBI:78513"/>
        <dbReference type="ChEBI" id="CHEBI:78597"/>
        <dbReference type="ChEBI" id="CHEBI:83562"/>
        <dbReference type="EC" id="2.3.2.8"/>
    </reaction>
</comment>
<dbReference type="GO" id="GO:0004057">
    <property type="term" value="F:arginyl-tRNA--protein transferase activity"/>
    <property type="evidence" value="ECO:0007669"/>
    <property type="project" value="UniProtKB-EC"/>
</dbReference>
<accession>A0AA35XLN4</accession>
<keyword evidence="4 5" id="KW-0012">Acyltransferase</keyword>
<feature type="compositionally biased region" description="Low complexity" evidence="6">
    <location>
        <begin position="356"/>
        <end position="365"/>
    </location>
</feature>
<reference evidence="9" key="1">
    <citation type="submission" date="2023-03" db="EMBL/GenBank/DDBJ databases">
        <authorList>
            <person name="Steffen K."/>
            <person name="Cardenas P."/>
        </authorList>
    </citation>
    <scope>NUCLEOTIDE SEQUENCE</scope>
</reference>
<evidence type="ECO:0000313" key="9">
    <source>
        <dbReference type="EMBL" id="CAI8056980.1"/>
    </source>
</evidence>
<evidence type="ECO:0000256" key="5">
    <source>
        <dbReference type="PIRNR" id="PIRNR037207"/>
    </source>
</evidence>
<comment type="function">
    <text evidence="5">Involved in the post-translational conjugation of arginine to the N-terminal aspartate or glutamate of a protein. This arginylation is required for degradation of the protein via the ubiquitin pathway.</text>
</comment>
<dbReference type="PANTHER" id="PTHR21367:SF1">
    <property type="entry name" value="ARGINYL-TRNA--PROTEIN TRANSFERASE 1"/>
    <property type="match status" value="1"/>
</dbReference>
<comment type="caution">
    <text evidence="9">The sequence shown here is derived from an EMBL/GenBank/DDBJ whole genome shotgun (WGS) entry which is preliminary data.</text>
</comment>
<feature type="compositionally biased region" description="Basic and acidic residues" evidence="6">
    <location>
        <begin position="334"/>
        <end position="346"/>
    </location>
</feature>
<evidence type="ECO:0000256" key="4">
    <source>
        <dbReference type="ARBA" id="ARBA00023315"/>
    </source>
</evidence>
<comment type="similarity">
    <text evidence="1 5">Belongs to the R-transferase family.</text>
</comment>
<feature type="compositionally biased region" description="Basic and acidic residues" evidence="6">
    <location>
        <begin position="114"/>
        <end position="142"/>
    </location>
</feature>
<evidence type="ECO:0000259" key="7">
    <source>
        <dbReference type="Pfam" id="PF04376"/>
    </source>
</evidence>
<keyword evidence="3 5" id="KW-0833">Ubl conjugation pathway</keyword>
<dbReference type="InterPro" id="IPR007472">
    <property type="entry name" value="N-end_Aminoacyl_Trfase_C"/>
</dbReference>
<dbReference type="Pfam" id="PF04377">
    <property type="entry name" value="ATE_C"/>
    <property type="match status" value="1"/>
</dbReference>
<dbReference type="InterPro" id="IPR030700">
    <property type="entry name" value="N-end_Aminoacyl_Trfase"/>
</dbReference>
<name>A0AA35XLN4_GEOBA</name>
<gene>
    <name evidence="9" type="ORF">GBAR_LOCUS31037</name>
</gene>
<keyword evidence="10" id="KW-1185">Reference proteome</keyword>
<feature type="region of interest" description="Disordered" evidence="6">
    <location>
        <begin position="114"/>
        <end position="377"/>
    </location>
</feature>
<evidence type="ECO:0000256" key="1">
    <source>
        <dbReference type="ARBA" id="ARBA00009991"/>
    </source>
</evidence>
<evidence type="ECO:0000256" key="6">
    <source>
        <dbReference type="SAM" id="MobiDB-lite"/>
    </source>
</evidence>
<dbReference type="GO" id="GO:0005737">
    <property type="term" value="C:cytoplasm"/>
    <property type="evidence" value="ECO:0007669"/>
    <property type="project" value="TreeGrafter"/>
</dbReference>
<feature type="compositionally biased region" description="Basic and acidic residues" evidence="6">
    <location>
        <begin position="166"/>
        <end position="210"/>
    </location>
</feature>
<dbReference type="AlphaFoldDB" id="A0AA35XLN4"/>
<evidence type="ECO:0000313" key="10">
    <source>
        <dbReference type="Proteomes" id="UP001174909"/>
    </source>
</evidence>
<evidence type="ECO:0000256" key="3">
    <source>
        <dbReference type="ARBA" id="ARBA00022786"/>
    </source>
</evidence>
<dbReference type="InterPro" id="IPR017137">
    <property type="entry name" value="Arg-tRNA-P_Trfase_1_euk"/>
</dbReference>
<dbReference type="PANTHER" id="PTHR21367">
    <property type="entry name" value="ARGININE-TRNA-PROTEIN TRANSFERASE 1"/>
    <property type="match status" value="1"/>
</dbReference>
<dbReference type="EMBL" id="CASHTH010004413">
    <property type="protein sequence ID" value="CAI8056980.1"/>
    <property type="molecule type" value="Genomic_DNA"/>
</dbReference>
<organism evidence="9 10">
    <name type="scientific">Geodia barretti</name>
    <name type="common">Barrett's horny sponge</name>
    <dbReference type="NCBI Taxonomy" id="519541"/>
    <lineage>
        <taxon>Eukaryota</taxon>
        <taxon>Metazoa</taxon>
        <taxon>Porifera</taxon>
        <taxon>Demospongiae</taxon>
        <taxon>Heteroscleromorpha</taxon>
        <taxon>Tetractinellida</taxon>
        <taxon>Astrophorina</taxon>
        <taxon>Geodiidae</taxon>
        <taxon>Geodia</taxon>
    </lineage>
</organism>
<evidence type="ECO:0000256" key="2">
    <source>
        <dbReference type="ARBA" id="ARBA00022679"/>
    </source>
</evidence>
<dbReference type="EC" id="2.3.2.8" evidence="5"/>
<dbReference type="InterPro" id="IPR007471">
    <property type="entry name" value="N-end_Aminoacyl_Trfase_N"/>
</dbReference>
<proteinExistence type="inferred from homology"/>
<evidence type="ECO:0000259" key="8">
    <source>
        <dbReference type="Pfam" id="PF04377"/>
    </source>
</evidence>
<feature type="compositionally biased region" description="Basic and acidic residues" evidence="6">
    <location>
        <begin position="240"/>
        <end position="255"/>
    </location>
</feature>
<dbReference type="Pfam" id="PF04376">
    <property type="entry name" value="ATE_N"/>
    <property type="match status" value="1"/>
</dbReference>
<feature type="domain" description="N-end rule aminoacyl transferase C-terminal" evidence="8">
    <location>
        <begin position="458"/>
        <end position="521"/>
    </location>
</feature>
<sequence length="620" mass="70672">MATEEKEARNTDDIEASIVEYFYERQVSGHRCGYCKSADGFVTNGMWGHRLAGQDYQDLIERGWRRSGKYLYKPIMSRTCCPPYAIRCEALRFKPTRSQRKVARRMRAFLVEGKESQRASIAKPREASEKEEKDSPMMKEEGNTNEVGGEEAPTMMEEMKTNGAGGERERDSPPTMKGEEKTNGVDGEKAPTVEEERKTNGAGGGDKEETNETEGTAEGTKGNEKDVKDSTDDPQTVMDTVKDEQKNESEVETKKKEKKVPRPGVGADHNKPRCRKGKELRLERRNKKLAAREPDPGVNIGDSISEKTASVGEDSKAMDTGDKDDDTAAAAAKEAVEDKNGEAKEDKEEDGDPMDTQSEQPTSTTEEPKPKIEAEPSQPHITVEELLQLPSDQKLAHNLELKVVDCYPLTQELMSSFIESFLLYKKYQMAVHGDKEEEISERSFRRFLCDTPLISLDVYVYYDPEYSWLDLGVYSALREIELVRRLSRTKPEFQNYCMGYYIHNNAKMNYKGKYSPSYLLCPDTYRFTPIETARQRLDVSKYSRLNDDQYNTERVLSFLGGVLILFEKQVIPYMLFRSYYGHIKDRIVVEYASLVGKILTQRMFLYMLLDGSQQDEDSDD</sequence>
<keyword evidence="2 5" id="KW-0808">Transferase</keyword>
<dbReference type="PIRSF" id="PIRSF037207">
    <property type="entry name" value="ATE1_euk"/>
    <property type="match status" value="1"/>
</dbReference>
<feature type="domain" description="N-end aminoacyl transferase N-terminal" evidence="7">
    <location>
        <begin position="30"/>
        <end position="101"/>
    </location>
</feature>